<dbReference type="PANTHER" id="PTHR37305:SF1">
    <property type="entry name" value="MEMBRANE PROTEIN"/>
    <property type="match status" value="1"/>
</dbReference>
<gene>
    <name evidence="2" type="ORF">ACFOZ8_17805</name>
</gene>
<evidence type="ECO:0000313" key="2">
    <source>
        <dbReference type="EMBL" id="MFC4101502.1"/>
    </source>
</evidence>
<dbReference type="RefSeq" id="WP_377720117.1">
    <property type="nucleotide sequence ID" value="NZ_JBHSAM010000028.1"/>
</dbReference>
<keyword evidence="1" id="KW-1133">Transmembrane helix</keyword>
<evidence type="ECO:0000313" key="3">
    <source>
        <dbReference type="Proteomes" id="UP001595715"/>
    </source>
</evidence>
<feature type="transmembrane region" description="Helical" evidence="1">
    <location>
        <begin position="227"/>
        <end position="247"/>
    </location>
</feature>
<proteinExistence type="predicted"/>
<feature type="transmembrane region" description="Helical" evidence="1">
    <location>
        <begin position="106"/>
        <end position="131"/>
    </location>
</feature>
<name>A0ABV8K638_9BACL</name>
<feature type="transmembrane region" description="Helical" evidence="1">
    <location>
        <begin position="151"/>
        <end position="172"/>
    </location>
</feature>
<evidence type="ECO:0000256" key="1">
    <source>
        <dbReference type="SAM" id="Phobius"/>
    </source>
</evidence>
<organism evidence="2 3">
    <name type="scientific">Paenibacillus xanthanilyticus</name>
    <dbReference type="NCBI Taxonomy" id="1783531"/>
    <lineage>
        <taxon>Bacteria</taxon>
        <taxon>Bacillati</taxon>
        <taxon>Bacillota</taxon>
        <taxon>Bacilli</taxon>
        <taxon>Bacillales</taxon>
        <taxon>Paenibacillaceae</taxon>
        <taxon>Paenibacillus</taxon>
    </lineage>
</organism>
<dbReference type="Proteomes" id="UP001595715">
    <property type="component" value="Unassembled WGS sequence"/>
</dbReference>
<protein>
    <submittedName>
        <fullName evidence="2">ABC transporter permease</fullName>
    </submittedName>
</protein>
<dbReference type="Pfam" id="PF12730">
    <property type="entry name" value="ABC2_membrane_4"/>
    <property type="match status" value="1"/>
</dbReference>
<accession>A0ABV8K638</accession>
<dbReference type="EMBL" id="JBHSAM010000028">
    <property type="protein sequence ID" value="MFC4101502.1"/>
    <property type="molecule type" value="Genomic_DNA"/>
</dbReference>
<sequence length="254" mass="27395">MSSYTANVRNEIEKLFAMRKVRLLIGLTALVPIAAGVLLGGLNGQTGVSFIGSGGAAGLPLLMLDLLAVLWLPPVLFMLTADIFAGEKTARTMKLVVTRPIARSAVYASKLTAVAAFCLLLLGEVWLVSWLTELFTGMGSGASALGLMHSLGVYLAAFVPMMVLALIASFVAQWFASGTGAFLFLLFLYLGGKLLPLVYPSSSAWNVFAQTDWYRLWLGSLPSVQHAIALFMFLLAHGIISYAAGWYRFEKQSF</sequence>
<reference evidence="3" key="1">
    <citation type="journal article" date="2019" name="Int. J. Syst. Evol. Microbiol.">
        <title>The Global Catalogue of Microorganisms (GCM) 10K type strain sequencing project: providing services to taxonomists for standard genome sequencing and annotation.</title>
        <authorList>
            <consortium name="The Broad Institute Genomics Platform"/>
            <consortium name="The Broad Institute Genome Sequencing Center for Infectious Disease"/>
            <person name="Wu L."/>
            <person name="Ma J."/>
        </authorList>
    </citation>
    <scope>NUCLEOTIDE SEQUENCE [LARGE SCALE GENOMIC DNA]</scope>
    <source>
        <strain evidence="3">IBRC-M 10987</strain>
    </source>
</reference>
<keyword evidence="1" id="KW-0472">Membrane</keyword>
<keyword evidence="3" id="KW-1185">Reference proteome</keyword>
<dbReference type="PANTHER" id="PTHR37305">
    <property type="entry name" value="INTEGRAL MEMBRANE PROTEIN-RELATED"/>
    <property type="match status" value="1"/>
</dbReference>
<keyword evidence="1" id="KW-0812">Transmembrane</keyword>
<comment type="caution">
    <text evidence="2">The sequence shown here is derived from an EMBL/GenBank/DDBJ whole genome shotgun (WGS) entry which is preliminary data.</text>
</comment>
<feature type="transmembrane region" description="Helical" evidence="1">
    <location>
        <begin position="62"/>
        <end position="85"/>
    </location>
</feature>
<feature type="transmembrane region" description="Helical" evidence="1">
    <location>
        <begin position="179"/>
        <end position="199"/>
    </location>
</feature>
<feature type="transmembrane region" description="Helical" evidence="1">
    <location>
        <begin position="21"/>
        <end position="42"/>
    </location>
</feature>